<evidence type="ECO:0000313" key="3">
    <source>
        <dbReference type="EMBL" id="OOS01663.1"/>
    </source>
</evidence>
<evidence type="ECO:0000256" key="2">
    <source>
        <dbReference type="SAM" id="SignalP"/>
    </source>
</evidence>
<keyword evidence="2" id="KW-0732">Signal</keyword>
<protein>
    <submittedName>
        <fullName evidence="3">Uncharacterized protein</fullName>
    </submittedName>
</protein>
<dbReference type="GO" id="GO:0003824">
    <property type="term" value="F:catalytic activity"/>
    <property type="evidence" value="ECO:0007669"/>
    <property type="project" value="UniProtKB-ARBA"/>
</dbReference>
<feature type="compositionally biased region" description="Polar residues" evidence="1">
    <location>
        <begin position="703"/>
        <end position="712"/>
    </location>
</feature>
<accession>A0A1T0AWJ3</accession>
<keyword evidence="4" id="KW-1185">Reference proteome</keyword>
<gene>
    <name evidence="3" type="ORF">B0188_09590</name>
</gene>
<feature type="region of interest" description="Disordered" evidence="1">
    <location>
        <begin position="703"/>
        <end position="726"/>
    </location>
</feature>
<dbReference type="Proteomes" id="UP000190023">
    <property type="component" value="Unassembled WGS sequence"/>
</dbReference>
<dbReference type="STRING" id="123822.B0188_09590"/>
<name>A0A1T0AWJ3_9PAST</name>
<feature type="region of interest" description="Disordered" evidence="1">
    <location>
        <begin position="795"/>
        <end position="815"/>
    </location>
</feature>
<evidence type="ECO:0000313" key="4">
    <source>
        <dbReference type="Proteomes" id="UP000190023"/>
    </source>
</evidence>
<feature type="signal peptide" evidence="2">
    <location>
        <begin position="1"/>
        <end position="28"/>
    </location>
</feature>
<dbReference type="AlphaFoldDB" id="A0A1T0AWJ3"/>
<evidence type="ECO:0000256" key="1">
    <source>
        <dbReference type="SAM" id="MobiDB-lite"/>
    </source>
</evidence>
<dbReference type="Pfam" id="PF13332">
    <property type="entry name" value="Fil_haemagg_2"/>
    <property type="match status" value="2"/>
</dbReference>
<dbReference type="EMBL" id="MUYB01000044">
    <property type="protein sequence ID" value="OOS01663.1"/>
    <property type="molecule type" value="Genomic_DNA"/>
</dbReference>
<reference evidence="3 4" key="1">
    <citation type="submission" date="2017-02" db="EMBL/GenBank/DDBJ databases">
        <title>Draft genome sequence of Haemophilus felis CCUG 31170 type strain.</title>
        <authorList>
            <person name="Engstrom-Jakobsson H."/>
            <person name="Salva-Serra F."/>
            <person name="Thorell K."/>
            <person name="Gonzales-Siles L."/>
            <person name="Karlsson R."/>
            <person name="Boulund F."/>
            <person name="Engstrand L."/>
            <person name="Kristiansson E."/>
            <person name="Moore E."/>
        </authorList>
    </citation>
    <scope>NUCLEOTIDE SEQUENCE [LARGE SCALE GENOMIC DNA]</scope>
    <source>
        <strain evidence="3 4">CCUG 31170</strain>
    </source>
</reference>
<feature type="chain" id="PRO_5012933326" evidence="2">
    <location>
        <begin position="29"/>
        <end position="815"/>
    </location>
</feature>
<proteinExistence type="predicted"/>
<sequence length="815" mass="86856">MLNHKTPFSFLHFSLMFALGLAYFPALAQDKDIYLQGKNIALKAATETQIKEHQSALKSASMGIGMTYKPKATFKQAYGEQEGQGSAGSAVGKVITAGEALDKTSHKVTQQFAPYVSAKASQSTHQEQHNNAVVSQLNAGGKLSLIATEGNLSTEGALLSAKEDGTLWAKQDIDLGVALSTQSQSAKGTRIGFDFDASRRPTDVVGKYLGKEQGEGESEKQHASVLSFGGKGSITAKEGNLTLLGSQVVANDNVSLSAGKNIRLATSVDSIAQGDSNTFHGMGEAVVSETERFSGYNRKLGNQEGKQTTHTGASIASLKNNVDIYAGKDLHQTSAQVLAKNHINISAENVIADTAYNSTSHNSHQSDLKVGMFARVISPIIDLVNSVEKSVKDKEASDRVKAAQLMGLATQGYNLNHALNHDDKAVLFRAEVGFGVAHSRQRQSSENQESIGNQLNAKEINVEARHGNLMAMQTDFSARDEKGERIVGSHINLSATENIELYAGKSHYRQQGKNQSYGTEVGTAFSVGAKTGWSFYAKEGFSKGKQTSEGKTYHNSHLDTETLHLESGGDTTLTGTTAKANTINADIKGNLTIESLQDEHKQKNNQIGLGTKVEFGFGSAWEFSGNANASTGKATGKQVNEQAGLFAEEGGYHINADNVHLEGGAIASTNPNNSELTTNKLTFENINNNANYGATSGAISGGYSQSGTSVNPSLPMHEQGEDSTATKATLTEGKITLNKDSQPTETTAAALGINTDLSQANKQVEQPKDVNQLLKKQKMITEAVGHIATAATNFSHRQAKDLEEEAKEAEKAGDY</sequence>
<dbReference type="InterPro" id="IPR025157">
    <property type="entry name" value="Hemagglutinin_rpt"/>
</dbReference>
<dbReference type="OrthoDB" id="5679123at2"/>
<organism evidence="3 4">
    <name type="scientific">[Haemophilus] felis</name>
    <dbReference type="NCBI Taxonomy" id="123822"/>
    <lineage>
        <taxon>Bacteria</taxon>
        <taxon>Pseudomonadati</taxon>
        <taxon>Pseudomonadota</taxon>
        <taxon>Gammaproteobacteria</taxon>
        <taxon>Pasteurellales</taxon>
        <taxon>Pasteurellaceae</taxon>
    </lineage>
</organism>
<comment type="caution">
    <text evidence="3">The sequence shown here is derived from an EMBL/GenBank/DDBJ whole genome shotgun (WGS) entry which is preliminary data.</text>
</comment>